<dbReference type="SMART" id="SM00679">
    <property type="entry name" value="CTNS"/>
    <property type="match status" value="1"/>
</dbReference>
<organism evidence="8 9">
    <name type="scientific">Kingdonia uniflora</name>
    <dbReference type="NCBI Taxonomy" id="39325"/>
    <lineage>
        <taxon>Eukaryota</taxon>
        <taxon>Viridiplantae</taxon>
        <taxon>Streptophyta</taxon>
        <taxon>Embryophyta</taxon>
        <taxon>Tracheophyta</taxon>
        <taxon>Spermatophyta</taxon>
        <taxon>Magnoliopsida</taxon>
        <taxon>Ranunculales</taxon>
        <taxon>Circaeasteraceae</taxon>
        <taxon>Kingdonia</taxon>
    </lineage>
</organism>
<keyword evidence="6 7" id="KW-0472">Membrane</keyword>
<gene>
    <name evidence="8" type="ORF">GIB67_018846</name>
</gene>
<feature type="transmembrane region" description="Helical" evidence="7">
    <location>
        <begin position="58"/>
        <end position="74"/>
    </location>
</feature>
<dbReference type="Pfam" id="PF04193">
    <property type="entry name" value="PQ-loop"/>
    <property type="match status" value="1"/>
</dbReference>
<feature type="transmembrane region" description="Helical" evidence="7">
    <location>
        <begin position="121"/>
        <end position="143"/>
    </location>
</feature>
<dbReference type="Gene3D" id="1.20.1280.290">
    <property type="match status" value="1"/>
</dbReference>
<keyword evidence="3 7" id="KW-0812">Transmembrane</keyword>
<feature type="transmembrane region" description="Helical" evidence="7">
    <location>
        <begin position="181"/>
        <end position="204"/>
    </location>
</feature>
<evidence type="ECO:0008006" key="10">
    <source>
        <dbReference type="Google" id="ProtNLM"/>
    </source>
</evidence>
<dbReference type="Proteomes" id="UP000541444">
    <property type="component" value="Unassembled WGS sequence"/>
</dbReference>
<keyword evidence="5 7" id="KW-1133">Transmembrane helix</keyword>
<name>A0A7J7NEK3_9MAGN</name>
<evidence type="ECO:0000256" key="6">
    <source>
        <dbReference type="ARBA" id="ARBA00023136"/>
    </source>
</evidence>
<feature type="transmembrane region" description="Helical" evidence="7">
    <location>
        <begin position="94"/>
        <end position="114"/>
    </location>
</feature>
<sequence>MKQILVDQIISFRRLIEKERVNSALYHSRTSQLSSKSSDSLGEQRNGVLEFDSARNRLPSIGLGCFHLLVFQLIPSSNPKLQKKKMIPVAANDVAFSMHAVLLVTCMLCQVLIYERGNQKVSWTCIAITCTVWVSAAVCVFIALPNHSWLWLISIFNIIQVTMTAIKYYPQVVMNFGRKSTVGWSIVYILLDILGGVTNCSQMVMQSLDRGSWVNLYGNMGKTLLSLVTIFYDLIFLFQHYVLYPSKKEKVSTKVDNEITDPLMTSFGVSQSEHE</sequence>
<evidence type="ECO:0000256" key="5">
    <source>
        <dbReference type="ARBA" id="ARBA00022989"/>
    </source>
</evidence>
<dbReference type="GO" id="GO:0005774">
    <property type="term" value="C:vacuolar membrane"/>
    <property type="evidence" value="ECO:0007669"/>
    <property type="project" value="TreeGrafter"/>
</dbReference>
<keyword evidence="2" id="KW-0813">Transport</keyword>
<dbReference type="AlphaFoldDB" id="A0A7J7NEK3"/>
<evidence type="ECO:0000256" key="3">
    <source>
        <dbReference type="ARBA" id="ARBA00022692"/>
    </source>
</evidence>
<protein>
    <recommendedName>
        <fullName evidence="10">Cystinosin homolog</fullName>
    </recommendedName>
</protein>
<evidence type="ECO:0000256" key="1">
    <source>
        <dbReference type="ARBA" id="ARBA00004127"/>
    </source>
</evidence>
<evidence type="ECO:0000313" key="9">
    <source>
        <dbReference type="Proteomes" id="UP000541444"/>
    </source>
</evidence>
<reference evidence="8 9" key="1">
    <citation type="journal article" date="2020" name="IScience">
        <title>Genome Sequencing of the Endangered Kingdonia uniflora (Circaeasteraceae, Ranunculales) Reveals Potential Mechanisms of Evolutionary Specialization.</title>
        <authorList>
            <person name="Sun Y."/>
            <person name="Deng T."/>
            <person name="Zhang A."/>
            <person name="Moore M.J."/>
            <person name="Landis J.B."/>
            <person name="Lin N."/>
            <person name="Zhang H."/>
            <person name="Zhang X."/>
            <person name="Huang J."/>
            <person name="Zhang X."/>
            <person name="Sun H."/>
            <person name="Wang H."/>
        </authorList>
    </citation>
    <scope>NUCLEOTIDE SEQUENCE [LARGE SCALE GENOMIC DNA]</scope>
    <source>
        <strain evidence="8">TB1705</strain>
        <tissue evidence="8">Leaf</tissue>
    </source>
</reference>
<feature type="transmembrane region" description="Helical" evidence="7">
    <location>
        <begin position="149"/>
        <end position="169"/>
    </location>
</feature>
<dbReference type="PANTHER" id="PTHR13131:SF5">
    <property type="entry name" value="CYSTINOSIN"/>
    <property type="match status" value="1"/>
</dbReference>
<dbReference type="GO" id="GO:0012505">
    <property type="term" value="C:endomembrane system"/>
    <property type="evidence" value="ECO:0007669"/>
    <property type="project" value="UniProtKB-SubCell"/>
</dbReference>
<keyword evidence="4" id="KW-0677">Repeat</keyword>
<feature type="transmembrane region" description="Helical" evidence="7">
    <location>
        <begin position="224"/>
        <end position="244"/>
    </location>
</feature>
<proteinExistence type="predicted"/>
<evidence type="ECO:0000256" key="7">
    <source>
        <dbReference type="SAM" id="Phobius"/>
    </source>
</evidence>
<dbReference type="InterPro" id="IPR005282">
    <property type="entry name" value="LC_transporter"/>
</dbReference>
<evidence type="ECO:0000256" key="4">
    <source>
        <dbReference type="ARBA" id="ARBA00022737"/>
    </source>
</evidence>
<dbReference type="PANTHER" id="PTHR13131">
    <property type="entry name" value="CYSTINOSIN"/>
    <property type="match status" value="1"/>
</dbReference>
<comment type="subcellular location">
    <subcellularLocation>
        <location evidence="1">Endomembrane system</location>
        <topology evidence="1">Multi-pass membrane protein</topology>
    </subcellularLocation>
</comment>
<keyword evidence="9" id="KW-1185">Reference proteome</keyword>
<dbReference type="EMBL" id="JACGCM010000854">
    <property type="protein sequence ID" value="KAF6165402.1"/>
    <property type="molecule type" value="Genomic_DNA"/>
</dbReference>
<evidence type="ECO:0000256" key="2">
    <source>
        <dbReference type="ARBA" id="ARBA00022448"/>
    </source>
</evidence>
<accession>A0A7J7NEK3</accession>
<dbReference type="GO" id="GO:0015184">
    <property type="term" value="F:L-cystine transmembrane transporter activity"/>
    <property type="evidence" value="ECO:0007669"/>
    <property type="project" value="TreeGrafter"/>
</dbReference>
<dbReference type="OrthoDB" id="75720at2759"/>
<comment type="caution">
    <text evidence="8">The sequence shown here is derived from an EMBL/GenBank/DDBJ whole genome shotgun (WGS) entry which is preliminary data.</text>
</comment>
<dbReference type="InterPro" id="IPR006603">
    <property type="entry name" value="PQ-loop_rpt"/>
</dbReference>
<evidence type="ECO:0000313" key="8">
    <source>
        <dbReference type="EMBL" id="KAF6165402.1"/>
    </source>
</evidence>